<organism evidence="1 2">
    <name type="scientific">Larinioides sclopetarius</name>
    <dbReference type="NCBI Taxonomy" id="280406"/>
    <lineage>
        <taxon>Eukaryota</taxon>
        <taxon>Metazoa</taxon>
        <taxon>Ecdysozoa</taxon>
        <taxon>Arthropoda</taxon>
        <taxon>Chelicerata</taxon>
        <taxon>Arachnida</taxon>
        <taxon>Araneae</taxon>
        <taxon>Araneomorphae</taxon>
        <taxon>Entelegynae</taxon>
        <taxon>Araneoidea</taxon>
        <taxon>Araneidae</taxon>
        <taxon>Larinioides</taxon>
    </lineage>
</organism>
<name>A0AAV2AFK2_9ARAC</name>
<comment type="caution">
    <text evidence="1">The sequence shown here is derived from an EMBL/GenBank/DDBJ whole genome shotgun (WGS) entry which is preliminary data.</text>
</comment>
<dbReference type="Proteomes" id="UP001497382">
    <property type="component" value="Unassembled WGS sequence"/>
</dbReference>
<gene>
    <name evidence="1" type="ORF">LARSCL_LOCUS12234</name>
</gene>
<accession>A0AAV2AFK2</accession>
<dbReference type="AlphaFoldDB" id="A0AAV2AFK2"/>
<protein>
    <submittedName>
        <fullName evidence="1">Uncharacterized protein</fullName>
    </submittedName>
</protein>
<sequence length="78" mass="9259">TDSYWSVNASFIYNRIQLSLENRYANTLKFVATRNAILARIQKMKKVLKIHFPVFLKKYEMALHDISFLNPDEMLDSF</sequence>
<feature type="non-terminal residue" evidence="1">
    <location>
        <position position="1"/>
    </location>
</feature>
<evidence type="ECO:0000313" key="1">
    <source>
        <dbReference type="EMBL" id="CAL1282730.1"/>
    </source>
</evidence>
<dbReference type="EMBL" id="CAXIEN010000160">
    <property type="protein sequence ID" value="CAL1282730.1"/>
    <property type="molecule type" value="Genomic_DNA"/>
</dbReference>
<proteinExistence type="predicted"/>
<keyword evidence="2" id="KW-1185">Reference proteome</keyword>
<reference evidence="1 2" key="1">
    <citation type="submission" date="2024-04" db="EMBL/GenBank/DDBJ databases">
        <authorList>
            <person name="Rising A."/>
            <person name="Reimegard J."/>
            <person name="Sonavane S."/>
            <person name="Akerstrom W."/>
            <person name="Nylinder S."/>
            <person name="Hedman E."/>
            <person name="Kallberg Y."/>
        </authorList>
    </citation>
    <scope>NUCLEOTIDE SEQUENCE [LARGE SCALE GENOMIC DNA]</scope>
</reference>
<evidence type="ECO:0000313" key="2">
    <source>
        <dbReference type="Proteomes" id="UP001497382"/>
    </source>
</evidence>